<evidence type="ECO:0000256" key="1">
    <source>
        <dbReference type="SAM" id="MobiDB-lite"/>
    </source>
</evidence>
<sequence length="217" mass="20401">PVTAAAGDPTAATPATAVQVMGAATPSAACVCVKPAMWARGVRSPAQPTRSATTAARPAPALMGPPVTLSMGSAAVALAGQGPPACRPAHLAGLERPVPSAASAPRAPPATTSPGSVTVPRASRGPAVSKPAHLAPLGSAVGSSATAPARTRPATPPRGPVRAPPATTAPAASNGARQGGSGLAASCCVGVSTGAPVTRSPGPAAAPPDSLGLTAAS</sequence>
<dbReference type="AlphaFoldDB" id="A0A836A8R0"/>
<dbReference type="Proteomes" id="UP000664991">
    <property type="component" value="Unassembled WGS sequence"/>
</dbReference>
<organism evidence="2 3">
    <name type="scientific">Ovis aries</name>
    <name type="common">Sheep</name>
    <dbReference type="NCBI Taxonomy" id="9940"/>
    <lineage>
        <taxon>Eukaryota</taxon>
        <taxon>Metazoa</taxon>
        <taxon>Chordata</taxon>
        <taxon>Craniata</taxon>
        <taxon>Vertebrata</taxon>
        <taxon>Euteleostomi</taxon>
        <taxon>Mammalia</taxon>
        <taxon>Eutheria</taxon>
        <taxon>Laurasiatheria</taxon>
        <taxon>Artiodactyla</taxon>
        <taxon>Ruminantia</taxon>
        <taxon>Pecora</taxon>
        <taxon>Bovidae</taxon>
        <taxon>Caprinae</taxon>
        <taxon>Ovis</taxon>
    </lineage>
</organism>
<name>A0A836A8R0_SHEEP</name>
<feature type="region of interest" description="Disordered" evidence="1">
    <location>
        <begin position="97"/>
        <end position="217"/>
    </location>
</feature>
<accession>A0A836A8R0</accession>
<feature type="compositionally biased region" description="Pro residues" evidence="1">
    <location>
        <begin position="154"/>
        <end position="163"/>
    </location>
</feature>
<gene>
    <name evidence="2" type="ORF">JEQ12_003780</name>
</gene>
<dbReference type="EMBL" id="JAEMGP010000012">
    <property type="protein sequence ID" value="KAG5202390.1"/>
    <property type="molecule type" value="Genomic_DNA"/>
</dbReference>
<feature type="non-terminal residue" evidence="2">
    <location>
        <position position="217"/>
    </location>
</feature>
<comment type="caution">
    <text evidence="2">The sequence shown here is derived from an EMBL/GenBank/DDBJ whole genome shotgun (WGS) entry which is preliminary data.</text>
</comment>
<feature type="non-terminal residue" evidence="2">
    <location>
        <position position="1"/>
    </location>
</feature>
<feature type="compositionally biased region" description="Low complexity" evidence="1">
    <location>
        <begin position="97"/>
        <end position="114"/>
    </location>
</feature>
<protein>
    <submittedName>
        <fullName evidence="2">Uncharacterized protein</fullName>
    </submittedName>
</protein>
<proteinExistence type="predicted"/>
<reference evidence="2 3" key="1">
    <citation type="submission" date="2020-12" db="EMBL/GenBank/DDBJ databases">
        <title>De novo assembly of Tibetan sheep genome.</title>
        <authorList>
            <person name="Li X."/>
        </authorList>
    </citation>
    <scope>NUCLEOTIDE SEQUENCE [LARGE SCALE GENOMIC DNA]</scope>
    <source>
        <tissue evidence="2">Heart</tissue>
    </source>
</reference>
<evidence type="ECO:0000313" key="3">
    <source>
        <dbReference type="Proteomes" id="UP000664991"/>
    </source>
</evidence>
<evidence type="ECO:0000313" key="2">
    <source>
        <dbReference type="EMBL" id="KAG5202390.1"/>
    </source>
</evidence>